<dbReference type="InterPro" id="IPR050324">
    <property type="entry name" value="CDP-alcohol_PTase-I"/>
</dbReference>
<keyword evidence="6 14" id="KW-0812">Transmembrane</keyword>
<dbReference type="InterPro" id="IPR043130">
    <property type="entry name" value="CDP-OH_PTrfase_TM_dom"/>
</dbReference>
<dbReference type="InterPro" id="IPR004570">
    <property type="entry name" value="Phosphatidylglycerol_P_synth"/>
</dbReference>
<keyword evidence="7 14" id="KW-1133">Transmembrane helix</keyword>
<dbReference type="Gene3D" id="1.20.120.1760">
    <property type="match status" value="1"/>
</dbReference>
<dbReference type="OrthoDB" id="9796672at2"/>
<evidence type="ECO:0000256" key="14">
    <source>
        <dbReference type="SAM" id="Phobius"/>
    </source>
</evidence>
<dbReference type="AlphaFoldDB" id="A0A3S9SWR1"/>
<evidence type="ECO:0000256" key="3">
    <source>
        <dbReference type="ARBA" id="ARBA00010441"/>
    </source>
</evidence>
<keyword evidence="10" id="KW-0594">Phospholipid biosynthesis</keyword>
<reference evidence="15 16" key="1">
    <citation type="submission" date="2016-07" db="EMBL/GenBank/DDBJ databases">
        <title>Genome and transcriptome analysis of iron-reducing fermentative bacteria Anoxybacter fermentans.</title>
        <authorList>
            <person name="Zeng X."/>
            <person name="Shao Z."/>
        </authorList>
    </citation>
    <scope>NUCLEOTIDE SEQUENCE [LARGE SCALE GENOMIC DNA]</scope>
    <source>
        <strain evidence="15 16">DY22613</strain>
    </source>
</reference>
<feature type="transmembrane region" description="Helical" evidence="14">
    <location>
        <begin position="7"/>
        <end position="24"/>
    </location>
</feature>
<proteinExistence type="inferred from homology"/>
<dbReference type="KEGG" id="aft:BBF96_04835"/>
<dbReference type="GO" id="GO:0008444">
    <property type="term" value="F:CDP-diacylglycerol-glycerol-3-phosphate 3-phosphatidyltransferase activity"/>
    <property type="evidence" value="ECO:0007669"/>
    <property type="project" value="UniProtKB-UniRule"/>
</dbReference>
<dbReference type="RefSeq" id="WP_127016111.1">
    <property type="nucleotide sequence ID" value="NZ_CP016379.1"/>
</dbReference>
<evidence type="ECO:0000256" key="7">
    <source>
        <dbReference type="ARBA" id="ARBA00022989"/>
    </source>
</evidence>
<keyword evidence="5 13" id="KW-0808">Transferase</keyword>
<evidence type="ECO:0000313" key="15">
    <source>
        <dbReference type="EMBL" id="AZR72777.1"/>
    </source>
</evidence>
<gene>
    <name evidence="15" type="ORF">BBF96_04835</name>
</gene>
<dbReference type="EMBL" id="CP016379">
    <property type="protein sequence ID" value="AZR72777.1"/>
    <property type="molecule type" value="Genomic_DNA"/>
</dbReference>
<keyword evidence="9 14" id="KW-0472">Membrane</keyword>
<evidence type="ECO:0000256" key="9">
    <source>
        <dbReference type="ARBA" id="ARBA00023136"/>
    </source>
</evidence>
<evidence type="ECO:0000313" key="16">
    <source>
        <dbReference type="Proteomes" id="UP000267250"/>
    </source>
</evidence>
<feature type="transmembrane region" description="Helical" evidence="14">
    <location>
        <begin position="30"/>
        <end position="50"/>
    </location>
</feature>
<dbReference type="GO" id="GO:0016020">
    <property type="term" value="C:membrane"/>
    <property type="evidence" value="ECO:0007669"/>
    <property type="project" value="UniProtKB-SubCell"/>
</dbReference>
<keyword evidence="8" id="KW-0443">Lipid metabolism</keyword>
<evidence type="ECO:0000256" key="6">
    <source>
        <dbReference type="ARBA" id="ARBA00022692"/>
    </source>
</evidence>
<feature type="transmembrane region" description="Helical" evidence="14">
    <location>
        <begin position="146"/>
        <end position="164"/>
    </location>
</feature>
<keyword evidence="16" id="KW-1185">Reference proteome</keyword>
<keyword evidence="11" id="KW-1208">Phospholipid metabolism</keyword>
<feature type="transmembrane region" description="Helical" evidence="14">
    <location>
        <begin position="71"/>
        <end position="95"/>
    </location>
</feature>
<evidence type="ECO:0000256" key="13">
    <source>
        <dbReference type="RuleBase" id="RU003750"/>
    </source>
</evidence>
<dbReference type="Proteomes" id="UP000267250">
    <property type="component" value="Chromosome"/>
</dbReference>
<evidence type="ECO:0000256" key="12">
    <source>
        <dbReference type="NCBIfam" id="TIGR00560"/>
    </source>
</evidence>
<comment type="function">
    <text evidence="1">This protein catalyzes the committed step to the synthesis of the acidic phospholipids.</text>
</comment>
<comment type="subcellular location">
    <subcellularLocation>
        <location evidence="2">Membrane</location>
        <topology evidence="2">Multi-pass membrane protein</topology>
    </subcellularLocation>
</comment>
<dbReference type="PIRSF" id="PIRSF000847">
    <property type="entry name" value="Phos_ph_gly_syn"/>
    <property type="match status" value="1"/>
</dbReference>
<evidence type="ECO:0000256" key="4">
    <source>
        <dbReference type="ARBA" id="ARBA00022516"/>
    </source>
</evidence>
<evidence type="ECO:0000256" key="8">
    <source>
        <dbReference type="ARBA" id="ARBA00023098"/>
    </source>
</evidence>
<accession>A0A3S9SWR1</accession>
<dbReference type="PANTHER" id="PTHR14269">
    <property type="entry name" value="CDP-DIACYLGLYCEROL--GLYCEROL-3-PHOSPHATE 3-PHOSPHATIDYLTRANSFERASE-RELATED"/>
    <property type="match status" value="1"/>
</dbReference>
<dbReference type="PANTHER" id="PTHR14269:SF11">
    <property type="entry name" value="CDP-DIACYLGLYCEROL--GLYCEROL-3-PHOSPHATE 3-PHOSPHATIDYLTRANSFERASE"/>
    <property type="match status" value="1"/>
</dbReference>
<name>A0A3S9SWR1_9FIRM</name>
<dbReference type="InterPro" id="IPR048254">
    <property type="entry name" value="CDP_ALCOHOL_P_TRANSF_CS"/>
</dbReference>
<comment type="similarity">
    <text evidence="3 13">Belongs to the CDP-alcohol phosphatidyltransferase class-I family.</text>
</comment>
<dbReference type="UniPathway" id="UPA00084">
    <property type="reaction ID" value="UER00503"/>
</dbReference>
<protein>
    <recommendedName>
        <fullName evidence="12">CDP-diacylglycerol--glycerol-3-phosphate 3-phosphatidyltransferase</fullName>
        <ecNumber evidence="12">2.7.8.5</ecNumber>
    </recommendedName>
</protein>
<keyword evidence="4" id="KW-0444">Lipid biosynthesis</keyword>
<evidence type="ECO:0000256" key="5">
    <source>
        <dbReference type="ARBA" id="ARBA00022679"/>
    </source>
</evidence>
<dbReference type="InterPro" id="IPR000462">
    <property type="entry name" value="CDP-OH_P_trans"/>
</dbReference>
<dbReference type="EC" id="2.7.8.5" evidence="12"/>
<dbReference type="Pfam" id="PF01066">
    <property type="entry name" value="CDP-OH_P_transf"/>
    <property type="match status" value="1"/>
</dbReference>
<evidence type="ECO:0000256" key="10">
    <source>
        <dbReference type="ARBA" id="ARBA00023209"/>
    </source>
</evidence>
<sequence length="177" mass="20145">MNLANALTTSRILFIPLFLYFFFADFPNHYLWAGGIFVFSGITDLLDGYIARTRNLTSRVGRLLDPLADKLSMISAFISLAIVEILPLWIIMIILVREVTILSGSVVVYLTGHDIIFPSRYGKWATFTLYCTAVTSILSVQFFNQFFLTLAIPLTLLSGIDYIIKAYRYFFKKASIR</sequence>
<dbReference type="PROSITE" id="PS00379">
    <property type="entry name" value="CDP_ALCOHOL_P_TRANSF"/>
    <property type="match status" value="1"/>
</dbReference>
<evidence type="ECO:0000256" key="1">
    <source>
        <dbReference type="ARBA" id="ARBA00003973"/>
    </source>
</evidence>
<evidence type="ECO:0000256" key="2">
    <source>
        <dbReference type="ARBA" id="ARBA00004141"/>
    </source>
</evidence>
<evidence type="ECO:0000256" key="11">
    <source>
        <dbReference type="ARBA" id="ARBA00023264"/>
    </source>
</evidence>
<organism evidence="15 16">
    <name type="scientific">Anoxybacter fermentans</name>
    <dbReference type="NCBI Taxonomy" id="1323375"/>
    <lineage>
        <taxon>Bacteria</taxon>
        <taxon>Bacillati</taxon>
        <taxon>Bacillota</taxon>
        <taxon>Clostridia</taxon>
        <taxon>Halanaerobiales</taxon>
        <taxon>Anoxybacter</taxon>
    </lineage>
</organism>
<dbReference type="NCBIfam" id="TIGR00560">
    <property type="entry name" value="pgsA"/>
    <property type="match status" value="1"/>
</dbReference>
<dbReference type="GO" id="GO:0006655">
    <property type="term" value="P:phosphatidylglycerol biosynthetic process"/>
    <property type="evidence" value="ECO:0007669"/>
    <property type="project" value="UniProtKB-UniPathway"/>
</dbReference>